<evidence type="ECO:0000313" key="8">
    <source>
        <dbReference type="Proteomes" id="UP000003553"/>
    </source>
</evidence>
<dbReference type="eggNOG" id="COG1816">
    <property type="taxonomic scope" value="Bacteria"/>
</dbReference>
<gene>
    <name evidence="7" type="primary">add</name>
    <name evidence="7" type="ORF">ACTODO_01176</name>
</gene>
<sequence>MRPTTMVEMARAQGVRLPPHLLHIDAASMPADGRGWFRFQRAYDSARHLVRSEAAMRRLIREAAEDDAAEGSVRMEIQADPTSYAPYVGGITPALEIIIDEARLASRDTGVDIGVIVAASRMKHPLDARTLARLAASFAGDGPGDVVGFGLSNDERVGSTASFAPAFRIARRAGLVGVPHGGELLGPSSVREVVSALAPARLGHGVRTSEDPALLRAVIDEGIALEVCPTSNVHLGVYTDFSQVPLPTLISAGATVALAADDPLLFRSRLVAQYEVARDVFGLSDQALADLARSSIDASLASPTRKEAWKADIDAWLATPAA</sequence>
<evidence type="ECO:0000256" key="3">
    <source>
        <dbReference type="ARBA" id="ARBA00022723"/>
    </source>
</evidence>
<keyword evidence="8" id="KW-1185">Reference proteome</keyword>
<evidence type="ECO:0000313" key="7">
    <source>
        <dbReference type="EMBL" id="EDN80726.1"/>
    </source>
</evidence>
<dbReference type="EC" id="3.5.4.4" evidence="7"/>
<dbReference type="NCBIfam" id="TIGR01430">
    <property type="entry name" value="aden_deam"/>
    <property type="match status" value="1"/>
</dbReference>
<dbReference type="GO" id="GO:0046872">
    <property type="term" value="F:metal ion binding"/>
    <property type="evidence" value="ECO:0007669"/>
    <property type="project" value="UniProtKB-KW"/>
</dbReference>
<dbReference type="AlphaFoldDB" id="A7BC02"/>
<dbReference type="InterPro" id="IPR001365">
    <property type="entry name" value="A_deaminase_dom"/>
</dbReference>
<dbReference type="Gene3D" id="3.20.20.140">
    <property type="entry name" value="Metal-dependent hydrolases"/>
    <property type="match status" value="1"/>
</dbReference>
<keyword evidence="4 7" id="KW-0378">Hydrolase</keyword>
<reference evidence="7" key="1">
    <citation type="submission" date="2007-04" db="EMBL/GenBank/DDBJ databases">
        <authorList>
            <person name="Fulton L."/>
            <person name="Clifton S."/>
            <person name="Fulton B."/>
            <person name="Xu J."/>
            <person name="Minx P."/>
            <person name="Pepin K.H."/>
            <person name="Johnson M."/>
            <person name="Thiruvilangam P."/>
            <person name="Bhonagiri V."/>
            <person name="Nash W.E."/>
            <person name="Mardis E.R."/>
            <person name="Wilson R.K."/>
        </authorList>
    </citation>
    <scope>NUCLEOTIDE SEQUENCE [LARGE SCALE GENOMIC DNA]</scope>
    <source>
        <strain evidence="7">ATCC 17982</strain>
    </source>
</reference>
<evidence type="ECO:0000256" key="2">
    <source>
        <dbReference type="ARBA" id="ARBA00006676"/>
    </source>
</evidence>
<accession>A7BC02</accession>
<comment type="caution">
    <text evidence="7">The sequence shown here is derived from an EMBL/GenBank/DDBJ whole genome shotgun (WGS) entry which is preliminary data.</text>
</comment>
<name>A7BC02_9ACTO</name>
<evidence type="ECO:0000256" key="4">
    <source>
        <dbReference type="ARBA" id="ARBA00022801"/>
    </source>
</evidence>
<dbReference type="SUPFAM" id="SSF51556">
    <property type="entry name" value="Metallo-dependent hydrolases"/>
    <property type="match status" value="1"/>
</dbReference>
<dbReference type="EMBL" id="AAYI02000004">
    <property type="protein sequence ID" value="EDN80726.1"/>
    <property type="molecule type" value="Genomic_DNA"/>
</dbReference>
<keyword evidence="5" id="KW-0862">Zinc</keyword>
<comment type="cofactor">
    <cofactor evidence="1">
        <name>Zn(2+)</name>
        <dbReference type="ChEBI" id="CHEBI:29105"/>
    </cofactor>
</comment>
<comment type="similarity">
    <text evidence="2">Belongs to the metallo-dependent hydrolases superfamily. Adenosine and AMP deaminases family.</text>
</comment>
<protein>
    <submittedName>
        <fullName evidence="7">Adenosine deaminase</fullName>
        <ecNumber evidence="7">3.5.4.4</ecNumber>
    </submittedName>
</protein>
<dbReference type="InterPro" id="IPR006330">
    <property type="entry name" value="Ado/ade_deaminase"/>
</dbReference>
<dbReference type="PANTHER" id="PTHR43114:SF6">
    <property type="entry name" value="ADENINE DEAMINASE"/>
    <property type="match status" value="1"/>
</dbReference>
<keyword evidence="3" id="KW-0479">Metal-binding</keyword>
<dbReference type="GO" id="GO:0016814">
    <property type="term" value="F:hydrolase activity, acting on carbon-nitrogen (but not peptide) bonds, in cyclic amidines"/>
    <property type="evidence" value="ECO:0007669"/>
    <property type="project" value="UniProtKB-ARBA"/>
</dbReference>
<evidence type="ECO:0000256" key="1">
    <source>
        <dbReference type="ARBA" id="ARBA00001947"/>
    </source>
</evidence>
<organism evidence="7 8">
    <name type="scientific">Schaalia dentiphila ATCC 17982</name>
    <dbReference type="NCBI Taxonomy" id="411466"/>
    <lineage>
        <taxon>Bacteria</taxon>
        <taxon>Bacillati</taxon>
        <taxon>Actinomycetota</taxon>
        <taxon>Actinomycetes</taxon>
        <taxon>Actinomycetales</taxon>
        <taxon>Actinomycetaceae</taxon>
        <taxon>Schaalia</taxon>
        <taxon>Schaalia dentiphila</taxon>
    </lineage>
</organism>
<evidence type="ECO:0000256" key="5">
    <source>
        <dbReference type="ARBA" id="ARBA00022833"/>
    </source>
</evidence>
<reference evidence="7" key="2">
    <citation type="submission" date="2015-05" db="EMBL/GenBank/DDBJ databases">
        <title>Draft genome sequence of Actinomyces odontolyticus (ATCC 17982).</title>
        <authorList>
            <person name="Sudarsanam P."/>
            <person name="Ley R."/>
            <person name="Guruge J."/>
            <person name="Turnbaugh P.J."/>
            <person name="Mahowald M."/>
            <person name="Liep D."/>
            <person name="Gordon J."/>
        </authorList>
    </citation>
    <scope>NUCLEOTIDE SEQUENCE</scope>
    <source>
        <strain evidence="7">ATCC 17982</strain>
    </source>
</reference>
<dbReference type="GO" id="GO:0019239">
    <property type="term" value="F:deaminase activity"/>
    <property type="evidence" value="ECO:0007669"/>
    <property type="project" value="InterPro"/>
</dbReference>
<dbReference type="PANTHER" id="PTHR43114">
    <property type="entry name" value="ADENINE DEAMINASE"/>
    <property type="match status" value="1"/>
</dbReference>
<dbReference type="Proteomes" id="UP000003553">
    <property type="component" value="Unassembled WGS sequence"/>
</dbReference>
<dbReference type="Pfam" id="PF00962">
    <property type="entry name" value="A_deaminase"/>
    <property type="match status" value="1"/>
</dbReference>
<proteinExistence type="inferred from homology"/>
<dbReference type="InterPro" id="IPR032466">
    <property type="entry name" value="Metal_Hydrolase"/>
</dbReference>
<evidence type="ECO:0000259" key="6">
    <source>
        <dbReference type="Pfam" id="PF00962"/>
    </source>
</evidence>
<dbReference type="NCBIfam" id="NF006849">
    <property type="entry name" value="PRK09358.1-5"/>
    <property type="match status" value="1"/>
</dbReference>
<dbReference type="HOGENOM" id="CLU_039228_7_1_11"/>
<feature type="domain" description="Adenosine deaminase" evidence="6">
    <location>
        <begin position="1"/>
        <end position="315"/>
    </location>
</feature>